<keyword evidence="4" id="KW-1185">Reference proteome</keyword>
<organism evidence="2 3">
    <name type="scientific">Methylobacterium dankookense</name>
    <dbReference type="NCBI Taxonomy" id="560405"/>
    <lineage>
        <taxon>Bacteria</taxon>
        <taxon>Pseudomonadati</taxon>
        <taxon>Pseudomonadota</taxon>
        <taxon>Alphaproteobacteria</taxon>
        <taxon>Hyphomicrobiales</taxon>
        <taxon>Methylobacteriaceae</taxon>
        <taxon>Methylobacterium</taxon>
    </lineage>
</organism>
<name>A0A564G851_9HYPH</name>
<evidence type="ECO:0000313" key="2">
    <source>
        <dbReference type="EMBL" id="VUF16154.1"/>
    </source>
</evidence>
<evidence type="ECO:0000313" key="4">
    <source>
        <dbReference type="Proteomes" id="UP001055303"/>
    </source>
</evidence>
<sequence length="64" mass="7190">MLFLDRFGEQAQNLGWTDIELFGVHPQMGTIRVDPCGAIMLAGKEAHWMIADRIDFGNTTLPSR</sequence>
<dbReference type="EMBL" id="BPQI01000161">
    <property type="protein sequence ID" value="GJD58635.1"/>
    <property type="molecule type" value="Genomic_DNA"/>
</dbReference>
<dbReference type="Proteomes" id="UP001055303">
    <property type="component" value="Unassembled WGS sequence"/>
</dbReference>
<dbReference type="OrthoDB" id="8266307at2"/>
<evidence type="ECO:0000313" key="1">
    <source>
        <dbReference type="EMBL" id="GJD58635.1"/>
    </source>
</evidence>
<gene>
    <name evidence="1" type="ORF">IFDJLNFL_4557</name>
    <name evidence="2" type="ORF">MTDSW087_05911</name>
</gene>
<protein>
    <submittedName>
        <fullName evidence="2">Uncharacterized protein</fullName>
    </submittedName>
</protein>
<reference evidence="2 3" key="1">
    <citation type="submission" date="2019-06" db="EMBL/GenBank/DDBJ databases">
        <authorList>
            <person name="Rodrigo-Torres L."/>
            <person name="Arahal R. D."/>
            <person name="Lucena T."/>
        </authorList>
    </citation>
    <scope>NUCLEOTIDE SEQUENCE [LARGE SCALE GENOMIC DNA]</scope>
    <source>
        <strain evidence="2 3">SW08-7</strain>
    </source>
</reference>
<dbReference type="EMBL" id="CABFVH010000112">
    <property type="protein sequence ID" value="VUF16154.1"/>
    <property type="molecule type" value="Genomic_DNA"/>
</dbReference>
<evidence type="ECO:0000313" key="3">
    <source>
        <dbReference type="Proteomes" id="UP000401717"/>
    </source>
</evidence>
<proteinExistence type="predicted"/>
<accession>A0A564G851</accession>
<dbReference type="AlphaFoldDB" id="A0A564G851"/>
<dbReference type="Proteomes" id="UP000401717">
    <property type="component" value="Unassembled WGS sequence"/>
</dbReference>
<reference evidence="1" key="2">
    <citation type="journal article" date="2021" name="Front. Microbiol.">
        <title>Comprehensive Comparative Genomics and Phenotyping of Methylobacterium Species.</title>
        <authorList>
            <person name="Alessa O."/>
            <person name="Ogura Y."/>
            <person name="Fujitani Y."/>
            <person name="Takami H."/>
            <person name="Hayashi T."/>
            <person name="Sahin N."/>
            <person name="Tani A."/>
        </authorList>
    </citation>
    <scope>NUCLEOTIDE SEQUENCE</scope>
    <source>
        <strain evidence="1">DSM 22415</strain>
    </source>
</reference>
<reference evidence="1" key="3">
    <citation type="submission" date="2021-08" db="EMBL/GenBank/DDBJ databases">
        <authorList>
            <person name="Tani A."/>
            <person name="Ola A."/>
            <person name="Ogura Y."/>
            <person name="Katsura K."/>
            <person name="Hayashi T."/>
        </authorList>
    </citation>
    <scope>NUCLEOTIDE SEQUENCE</scope>
    <source>
        <strain evidence="1">DSM 22415</strain>
    </source>
</reference>
<dbReference type="RefSeq" id="WP_144769387.1">
    <property type="nucleotide sequence ID" value="NZ_BPQI01000161.1"/>
</dbReference>